<dbReference type="OrthoDB" id="4376806at2"/>
<feature type="transmembrane region" description="Helical" evidence="2">
    <location>
        <begin position="136"/>
        <end position="159"/>
    </location>
</feature>
<dbReference type="EMBL" id="RDBF01000011">
    <property type="protein sequence ID" value="RLV55010.1"/>
    <property type="molecule type" value="Genomic_DNA"/>
</dbReference>
<gene>
    <name evidence="3" type="ORF">D9V41_13000</name>
</gene>
<keyword evidence="2" id="KW-0472">Membrane</keyword>
<comment type="caution">
    <text evidence="3">The sequence shown here is derived from an EMBL/GenBank/DDBJ whole genome shotgun (WGS) entry which is preliminary data.</text>
</comment>
<name>A0A3L8PIL6_9ACTN</name>
<keyword evidence="2" id="KW-0812">Transmembrane</keyword>
<dbReference type="RefSeq" id="WP_121795012.1">
    <property type="nucleotide sequence ID" value="NZ_RDBF01000011.1"/>
</dbReference>
<evidence type="ECO:0000256" key="1">
    <source>
        <dbReference type="SAM" id="MobiDB-lite"/>
    </source>
</evidence>
<feature type="transmembrane region" description="Helical" evidence="2">
    <location>
        <begin position="65"/>
        <end position="83"/>
    </location>
</feature>
<evidence type="ECO:0008006" key="5">
    <source>
        <dbReference type="Google" id="ProtNLM"/>
    </source>
</evidence>
<dbReference type="AlphaFoldDB" id="A0A3L8PIL6"/>
<keyword evidence="4" id="KW-1185">Reference proteome</keyword>
<organism evidence="3 4">
    <name type="scientific">Aeromicrobium phragmitis</name>
    <dbReference type="NCBI Taxonomy" id="2478914"/>
    <lineage>
        <taxon>Bacteria</taxon>
        <taxon>Bacillati</taxon>
        <taxon>Actinomycetota</taxon>
        <taxon>Actinomycetes</taxon>
        <taxon>Propionibacteriales</taxon>
        <taxon>Nocardioidaceae</taxon>
        <taxon>Aeromicrobium</taxon>
    </lineage>
</organism>
<evidence type="ECO:0000313" key="3">
    <source>
        <dbReference type="EMBL" id="RLV55010.1"/>
    </source>
</evidence>
<feature type="transmembrane region" description="Helical" evidence="2">
    <location>
        <begin position="95"/>
        <end position="116"/>
    </location>
</feature>
<reference evidence="3 4" key="1">
    <citation type="submission" date="2018-10" db="EMBL/GenBank/DDBJ databases">
        <title>Aeromicrobium sp. 9W16Y-2 whole genome shotgun sequence.</title>
        <authorList>
            <person name="Li F."/>
        </authorList>
    </citation>
    <scope>NUCLEOTIDE SEQUENCE [LARGE SCALE GENOMIC DNA]</scope>
    <source>
        <strain evidence="3 4">9W16Y-2</strain>
    </source>
</reference>
<feature type="region of interest" description="Disordered" evidence="1">
    <location>
        <begin position="176"/>
        <end position="211"/>
    </location>
</feature>
<protein>
    <recommendedName>
        <fullName evidence="5">Permease</fullName>
    </recommendedName>
</protein>
<sequence length="211" mass="22819">MAEEMARQGDDAYGVQPSPWVRRVVLLLVLVALGYLAYLIAAEFFPRWWAEQIAGLVGGSTATGVLWGLFLGAVFTAVPLLVLPLVLRPRWPVRIAVVVAAVVLAAPNWLTLSVAVGGNDSARDGRALLAQDGPGFLTGSWIGALIGVVLSVALISWRVGAKRRRARMRHLQEDLASREEVDRLRRSEPERGVAKTHRDTPPDDSGGASVR</sequence>
<evidence type="ECO:0000256" key="2">
    <source>
        <dbReference type="SAM" id="Phobius"/>
    </source>
</evidence>
<accession>A0A3L8PIL6</accession>
<feature type="transmembrane region" description="Helical" evidence="2">
    <location>
        <begin position="24"/>
        <end position="45"/>
    </location>
</feature>
<evidence type="ECO:0000313" key="4">
    <source>
        <dbReference type="Proteomes" id="UP000282515"/>
    </source>
</evidence>
<proteinExistence type="predicted"/>
<keyword evidence="2" id="KW-1133">Transmembrane helix</keyword>
<dbReference type="Proteomes" id="UP000282515">
    <property type="component" value="Unassembled WGS sequence"/>
</dbReference>
<feature type="compositionally biased region" description="Basic and acidic residues" evidence="1">
    <location>
        <begin position="176"/>
        <end position="201"/>
    </location>
</feature>